<accession>A0ABV2QGV2</accession>
<dbReference type="InterPro" id="IPR011990">
    <property type="entry name" value="TPR-like_helical_dom_sf"/>
</dbReference>
<name>A0ABV2QGV2_9BURK</name>
<protein>
    <submittedName>
        <fullName evidence="1">Flp pilus assembly protein TadD</fullName>
    </submittedName>
</protein>
<gene>
    <name evidence="1" type="ORF">ABIE13_005237</name>
</gene>
<dbReference type="Gene3D" id="1.25.40.10">
    <property type="entry name" value="Tetratricopeptide repeat domain"/>
    <property type="match status" value="1"/>
</dbReference>
<reference evidence="1 2" key="1">
    <citation type="submission" date="2024-06" db="EMBL/GenBank/DDBJ databases">
        <title>Sorghum-associated microbial communities from plants grown in Nebraska, USA.</title>
        <authorList>
            <person name="Schachtman D."/>
        </authorList>
    </citation>
    <scope>NUCLEOTIDE SEQUENCE [LARGE SCALE GENOMIC DNA]</scope>
    <source>
        <strain evidence="1 2">2709</strain>
    </source>
</reference>
<organism evidence="1 2">
    <name type="scientific">Ottowia thiooxydans</name>
    <dbReference type="NCBI Taxonomy" id="219182"/>
    <lineage>
        <taxon>Bacteria</taxon>
        <taxon>Pseudomonadati</taxon>
        <taxon>Pseudomonadota</taxon>
        <taxon>Betaproteobacteria</taxon>
        <taxon>Burkholderiales</taxon>
        <taxon>Comamonadaceae</taxon>
        <taxon>Ottowia</taxon>
    </lineage>
</organism>
<dbReference type="RefSeq" id="WP_354448768.1">
    <property type="nucleotide sequence ID" value="NZ_JBEPSH010000014.1"/>
</dbReference>
<dbReference type="Proteomes" id="UP001549320">
    <property type="component" value="Unassembled WGS sequence"/>
</dbReference>
<keyword evidence="2" id="KW-1185">Reference proteome</keyword>
<evidence type="ECO:0000313" key="2">
    <source>
        <dbReference type="Proteomes" id="UP001549320"/>
    </source>
</evidence>
<dbReference type="SUPFAM" id="SSF48452">
    <property type="entry name" value="TPR-like"/>
    <property type="match status" value="1"/>
</dbReference>
<evidence type="ECO:0000313" key="1">
    <source>
        <dbReference type="EMBL" id="MET4580098.1"/>
    </source>
</evidence>
<proteinExistence type="predicted"/>
<dbReference type="EMBL" id="JBEPSH010000014">
    <property type="protein sequence ID" value="MET4580098.1"/>
    <property type="molecule type" value="Genomic_DNA"/>
</dbReference>
<sequence length="137" mass="14467">MSTASSLPDSSDIHLLTEIGFLASARGDVARAEPIFRALLLLRPEKAFPHVGLATALMNARRAGDAATHLATASLPPGEDSDMVQAMHGLALQLDGRISQSQRVLREVAKQADRPEGTSDGTRLARKLLGQDAMGTA</sequence>
<comment type="caution">
    <text evidence="1">The sequence shown here is derived from an EMBL/GenBank/DDBJ whole genome shotgun (WGS) entry which is preliminary data.</text>
</comment>